<reference evidence="1" key="1">
    <citation type="submission" date="2013-12" db="EMBL/GenBank/DDBJ databases">
        <title>The Genome Sequence of Aphanomyces invadans NJM9701.</title>
        <authorList>
            <consortium name="The Broad Institute Genomics Platform"/>
            <person name="Russ C."/>
            <person name="Tyler B."/>
            <person name="van West P."/>
            <person name="Dieguez-Uribeondo J."/>
            <person name="Young S.K."/>
            <person name="Zeng Q."/>
            <person name="Gargeya S."/>
            <person name="Fitzgerald M."/>
            <person name="Abouelleil A."/>
            <person name="Alvarado L."/>
            <person name="Chapman S.B."/>
            <person name="Gainer-Dewar J."/>
            <person name="Goldberg J."/>
            <person name="Griggs A."/>
            <person name="Gujja S."/>
            <person name="Hansen M."/>
            <person name="Howarth C."/>
            <person name="Imamovic A."/>
            <person name="Ireland A."/>
            <person name="Larimer J."/>
            <person name="McCowan C."/>
            <person name="Murphy C."/>
            <person name="Pearson M."/>
            <person name="Poon T.W."/>
            <person name="Priest M."/>
            <person name="Roberts A."/>
            <person name="Saif S."/>
            <person name="Shea T."/>
            <person name="Sykes S."/>
            <person name="Wortman J."/>
            <person name="Nusbaum C."/>
            <person name="Birren B."/>
        </authorList>
    </citation>
    <scope>NUCLEOTIDE SEQUENCE [LARGE SCALE GENOMIC DNA]</scope>
    <source>
        <strain evidence="1">NJM9701</strain>
    </source>
</reference>
<dbReference type="Gene3D" id="1.20.5.190">
    <property type="match status" value="1"/>
</dbReference>
<dbReference type="RefSeq" id="XP_008866792.1">
    <property type="nucleotide sequence ID" value="XM_008868570.1"/>
</dbReference>
<dbReference type="OrthoDB" id="75869at2759"/>
<dbReference type="PROSITE" id="PS50096">
    <property type="entry name" value="IQ"/>
    <property type="match status" value="2"/>
</dbReference>
<sequence>MTRRDRRQPCCRCHSDLNAALFVQCANKERCLSRLHTYCFDPPRIATDNPDPWWCPSCTPPPQSLPSMTDSKIISRKSVSCSDKHATLLFAKKRALPMPRPPRKVPSLVPAVHPLQQVSPAWLKPSEQDTAGHATDDASMTSPRETIPIHPNDPCDPLDWQTFCADKVADLALHPPAKPRHFKFQRIVMAWVHWRRKHNHDRQQRRMHVHMQEYAAKLPRRVMRNDDDVGGAQMGHDQWREKYKADDLTLLDAENDIHYSQGQLKPKSVVRYIIPTAKKPFNGLPPPKPPSLAQPELIQVDSYTIDLTDTPPTVESRASDAARALQDQAKQAQADHDATCRRKRTMRAQLFLQEKHPTTPDDIATASGTKIQRWYRRLRRDRRVRFEQDAAATLINLCIRRHLHRKHRHDKSRRANLAASALLQSQRAADAKLALQLERRRKRARMRIDRFLSRHAVPHLNRRVHAVVRIQALWRRCLCQKAYSRNRRSRAILTIQCAWRQALARLELAKRRERKAVGVLQRHLRGRYVRRVVLVEKKRVAMVEAVAALHAISIPDPATVTTSALLSALGLHYYGIGRWWAAAACVERACRNGFVRDEAATVALAYCHHQTWHTSHDAFNLTRAHDLYVSTLQATHGDPYVLHDYAVVLMERAEYKAGLDILAHVLAVFPQFELAPSAMLWVGVVLLHLDRGDDSVSYFGCLLDTPPPPFSAADMTILCAVGYGRSRNVDACKQGMQTALAACQATSHSKLTKADMLVDLAKRATVHGYYLMAYTVFFYALERVKQASKAGTWFCFADALQHLGKMEEAFQALAAAAHLDPAHTLVQTALSTWPHRRHDPFVHELHHTIDLDFVRQLT</sequence>
<dbReference type="eggNOG" id="ENOG502S2MW">
    <property type="taxonomic scope" value="Eukaryota"/>
</dbReference>
<dbReference type="InterPro" id="IPR000048">
    <property type="entry name" value="IQ_motif_EF-hand-BS"/>
</dbReference>
<dbReference type="AlphaFoldDB" id="A0A024UG32"/>
<dbReference type="Gene3D" id="1.25.40.10">
    <property type="entry name" value="Tetratricopeptide repeat domain"/>
    <property type="match status" value="1"/>
</dbReference>
<name>A0A024UG32_9STRA</name>
<dbReference type="EMBL" id="KI913957">
    <property type="protein sequence ID" value="ETW05351.1"/>
    <property type="molecule type" value="Genomic_DNA"/>
</dbReference>
<proteinExistence type="predicted"/>
<dbReference type="InterPro" id="IPR011990">
    <property type="entry name" value="TPR-like_helical_dom_sf"/>
</dbReference>
<dbReference type="InterPro" id="IPR011011">
    <property type="entry name" value="Znf_FYVE_PHD"/>
</dbReference>
<dbReference type="SUPFAM" id="SSF48452">
    <property type="entry name" value="TPR-like"/>
    <property type="match status" value="1"/>
</dbReference>
<dbReference type="VEuPathDB" id="FungiDB:H310_04286"/>
<evidence type="ECO:0000313" key="1">
    <source>
        <dbReference type="EMBL" id="ETW05351.1"/>
    </source>
</evidence>
<dbReference type="SMART" id="SM00015">
    <property type="entry name" value="IQ"/>
    <property type="match status" value="5"/>
</dbReference>
<protein>
    <recommendedName>
        <fullName evidence="2">PHD-type domain-containing protein</fullName>
    </recommendedName>
</protein>
<accession>A0A024UG32</accession>
<organism evidence="1">
    <name type="scientific">Aphanomyces invadans</name>
    <dbReference type="NCBI Taxonomy" id="157072"/>
    <lineage>
        <taxon>Eukaryota</taxon>
        <taxon>Sar</taxon>
        <taxon>Stramenopiles</taxon>
        <taxon>Oomycota</taxon>
        <taxon>Saprolegniomycetes</taxon>
        <taxon>Saprolegniales</taxon>
        <taxon>Verrucalvaceae</taxon>
        <taxon>Aphanomyces</taxon>
    </lineage>
</organism>
<dbReference type="GeneID" id="20081336"/>
<dbReference type="STRING" id="157072.A0A024UG32"/>
<gene>
    <name evidence="1" type="ORF">H310_04286</name>
</gene>
<evidence type="ECO:0008006" key="2">
    <source>
        <dbReference type="Google" id="ProtNLM"/>
    </source>
</evidence>
<dbReference type="SUPFAM" id="SSF57903">
    <property type="entry name" value="FYVE/PHD zinc finger"/>
    <property type="match status" value="1"/>
</dbReference>